<dbReference type="GO" id="GO:0006508">
    <property type="term" value="P:proteolysis"/>
    <property type="evidence" value="ECO:0007669"/>
    <property type="project" value="UniProtKB-KW"/>
</dbReference>
<dbReference type="EMBL" id="JABFTP020000124">
    <property type="protein sequence ID" value="KAL3279825.1"/>
    <property type="molecule type" value="Genomic_DNA"/>
</dbReference>
<keyword evidence="3 6" id="KW-0378">Hydrolase</keyword>
<dbReference type="InterPro" id="IPR009003">
    <property type="entry name" value="Peptidase_S1_PA"/>
</dbReference>
<keyword evidence="7" id="KW-0472">Membrane</keyword>
<evidence type="ECO:0000256" key="1">
    <source>
        <dbReference type="ARBA" id="ARBA00007664"/>
    </source>
</evidence>
<evidence type="ECO:0000256" key="5">
    <source>
        <dbReference type="ARBA" id="ARBA00023157"/>
    </source>
</evidence>
<accession>A0ABD2NML0</accession>
<dbReference type="InterPro" id="IPR050430">
    <property type="entry name" value="Peptidase_S1"/>
</dbReference>
<evidence type="ECO:0000313" key="11">
    <source>
        <dbReference type="Proteomes" id="UP001516400"/>
    </source>
</evidence>
<gene>
    <name evidence="10" type="ORF">HHI36_017330</name>
</gene>
<dbReference type="CDD" id="cd00190">
    <property type="entry name" value="Tryp_SPc"/>
    <property type="match status" value="1"/>
</dbReference>
<evidence type="ECO:0000256" key="6">
    <source>
        <dbReference type="RuleBase" id="RU363034"/>
    </source>
</evidence>
<dbReference type="PRINTS" id="PR00722">
    <property type="entry name" value="CHYMOTRYPSIN"/>
</dbReference>
<evidence type="ECO:0000256" key="7">
    <source>
        <dbReference type="SAM" id="Phobius"/>
    </source>
</evidence>
<keyword evidence="2 6" id="KW-0645">Protease</keyword>
<feature type="signal peptide" evidence="8">
    <location>
        <begin position="1"/>
        <end position="18"/>
    </location>
</feature>
<dbReference type="PROSITE" id="PS00134">
    <property type="entry name" value="TRYPSIN_HIS"/>
    <property type="match status" value="1"/>
</dbReference>
<evidence type="ECO:0000256" key="8">
    <source>
        <dbReference type="SAM" id="SignalP"/>
    </source>
</evidence>
<dbReference type="Pfam" id="PF00089">
    <property type="entry name" value="Trypsin"/>
    <property type="match status" value="1"/>
</dbReference>
<name>A0ABD2NML0_9CUCU</name>
<dbReference type="SUPFAM" id="SSF50494">
    <property type="entry name" value="Trypsin-like serine proteases"/>
    <property type="match status" value="1"/>
</dbReference>
<reference evidence="10 11" key="1">
    <citation type="journal article" date="2021" name="BMC Biol.">
        <title>Horizontally acquired antibacterial genes associated with adaptive radiation of ladybird beetles.</title>
        <authorList>
            <person name="Li H.S."/>
            <person name="Tang X.F."/>
            <person name="Huang Y.H."/>
            <person name="Xu Z.Y."/>
            <person name="Chen M.L."/>
            <person name="Du X.Y."/>
            <person name="Qiu B.Y."/>
            <person name="Chen P.T."/>
            <person name="Zhang W."/>
            <person name="Slipinski A."/>
            <person name="Escalona H.E."/>
            <person name="Waterhouse R.M."/>
            <person name="Zwick A."/>
            <person name="Pang H."/>
        </authorList>
    </citation>
    <scope>NUCLEOTIDE SEQUENCE [LARGE SCALE GENOMIC DNA]</scope>
    <source>
        <strain evidence="10">SYSU2018</strain>
    </source>
</reference>
<dbReference type="PROSITE" id="PS50240">
    <property type="entry name" value="TRYPSIN_DOM"/>
    <property type="match status" value="1"/>
</dbReference>
<dbReference type="GO" id="GO:0008236">
    <property type="term" value="F:serine-type peptidase activity"/>
    <property type="evidence" value="ECO:0007669"/>
    <property type="project" value="UniProtKB-KW"/>
</dbReference>
<dbReference type="Proteomes" id="UP001516400">
    <property type="component" value="Unassembled WGS sequence"/>
</dbReference>
<evidence type="ECO:0000256" key="3">
    <source>
        <dbReference type="ARBA" id="ARBA00022801"/>
    </source>
</evidence>
<protein>
    <recommendedName>
        <fullName evidence="9">Peptidase S1 domain-containing protein</fullName>
    </recommendedName>
</protein>
<evidence type="ECO:0000313" key="10">
    <source>
        <dbReference type="EMBL" id="KAL3279825.1"/>
    </source>
</evidence>
<keyword evidence="7" id="KW-0812">Transmembrane</keyword>
<dbReference type="SMART" id="SM00020">
    <property type="entry name" value="Tryp_SPc"/>
    <property type="match status" value="1"/>
</dbReference>
<dbReference type="InterPro" id="IPR043504">
    <property type="entry name" value="Peptidase_S1_PA_chymotrypsin"/>
</dbReference>
<dbReference type="InterPro" id="IPR001254">
    <property type="entry name" value="Trypsin_dom"/>
</dbReference>
<dbReference type="InterPro" id="IPR018114">
    <property type="entry name" value="TRYPSIN_HIS"/>
</dbReference>
<keyword evidence="5" id="KW-1015">Disulfide bond</keyword>
<dbReference type="PANTHER" id="PTHR24276">
    <property type="entry name" value="POLYSERASE-RELATED"/>
    <property type="match status" value="1"/>
</dbReference>
<comment type="similarity">
    <text evidence="1">Belongs to the peptidase S1 family.</text>
</comment>
<dbReference type="InterPro" id="IPR033116">
    <property type="entry name" value="TRYPSIN_SER"/>
</dbReference>
<keyword evidence="4 6" id="KW-0720">Serine protease</keyword>
<keyword evidence="7" id="KW-1133">Transmembrane helix</keyword>
<evidence type="ECO:0000256" key="4">
    <source>
        <dbReference type="ARBA" id="ARBA00022825"/>
    </source>
</evidence>
<dbReference type="PANTHER" id="PTHR24276:SF91">
    <property type="entry name" value="AT26814P-RELATED"/>
    <property type="match status" value="1"/>
</dbReference>
<comment type="caution">
    <text evidence="10">The sequence shown here is derived from an EMBL/GenBank/DDBJ whole genome shotgun (WGS) entry which is preliminary data.</text>
</comment>
<proteinExistence type="inferred from homology"/>
<dbReference type="FunFam" id="2.40.10.10:FF:000034">
    <property type="entry name" value="Eupolytin"/>
    <property type="match status" value="1"/>
</dbReference>
<evidence type="ECO:0000256" key="2">
    <source>
        <dbReference type="ARBA" id="ARBA00022670"/>
    </source>
</evidence>
<organism evidence="10 11">
    <name type="scientific">Cryptolaemus montrouzieri</name>
    <dbReference type="NCBI Taxonomy" id="559131"/>
    <lineage>
        <taxon>Eukaryota</taxon>
        <taxon>Metazoa</taxon>
        <taxon>Ecdysozoa</taxon>
        <taxon>Arthropoda</taxon>
        <taxon>Hexapoda</taxon>
        <taxon>Insecta</taxon>
        <taxon>Pterygota</taxon>
        <taxon>Neoptera</taxon>
        <taxon>Endopterygota</taxon>
        <taxon>Coleoptera</taxon>
        <taxon>Polyphaga</taxon>
        <taxon>Cucujiformia</taxon>
        <taxon>Coccinelloidea</taxon>
        <taxon>Coccinellidae</taxon>
        <taxon>Scymninae</taxon>
        <taxon>Scymnini</taxon>
        <taxon>Cryptolaemus</taxon>
    </lineage>
</organism>
<sequence>MFGKIVFFIAFRFICVQSDSVKPQLKIIGGDSVRNRSDFPYQVSLRLKGSHFCGGAIIDHSFIITAAHCCFNDQEKPWTLKYLNVVAGDLNIRNHLTNTSTRGVKKVFWHSDYHSKEIENDIAIWEVSSPFVWTKHIQPIAIANESVKSNTLCNVSGWGVTQYERNTIENTLQFIEIPVNSKSSCRKIYPEVDYLHVLCAGSPGKDSCQGDSGGPLVCKGHLTGIVSYGINCGIFPGIYTDVYHYRSWIRSKVRMSLGSKLNTNLTLIISILIFSIVLNL</sequence>
<feature type="domain" description="Peptidase S1" evidence="9">
    <location>
        <begin position="27"/>
        <end position="254"/>
    </location>
</feature>
<keyword evidence="8" id="KW-0732">Signal</keyword>
<feature type="chain" id="PRO_5044872996" description="Peptidase S1 domain-containing protein" evidence="8">
    <location>
        <begin position="19"/>
        <end position="280"/>
    </location>
</feature>
<dbReference type="AlphaFoldDB" id="A0ABD2NML0"/>
<keyword evidence="11" id="KW-1185">Reference proteome</keyword>
<dbReference type="Gene3D" id="2.40.10.10">
    <property type="entry name" value="Trypsin-like serine proteases"/>
    <property type="match status" value="1"/>
</dbReference>
<dbReference type="InterPro" id="IPR001314">
    <property type="entry name" value="Peptidase_S1A"/>
</dbReference>
<dbReference type="PROSITE" id="PS00135">
    <property type="entry name" value="TRYPSIN_SER"/>
    <property type="match status" value="1"/>
</dbReference>
<feature type="transmembrane region" description="Helical" evidence="7">
    <location>
        <begin position="261"/>
        <end position="278"/>
    </location>
</feature>
<evidence type="ECO:0000259" key="9">
    <source>
        <dbReference type="PROSITE" id="PS50240"/>
    </source>
</evidence>